<accession>A0ABR4HPF7</accession>
<keyword evidence="1" id="KW-0732">Signal</keyword>
<evidence type="ECO:0000313" key="5">
    <source>
        <dbReference type="Proteomes" id="UP001610334"/>
    </source>
</evidence>
<dbReference type="Pfam" id="PF17168">
    <property type="entry name" value="DUF5127"/>
    <property type="match status" value="1"/>
</dbReference>
<comment type="caution">
    <text evidence="4">The sequence shown here is derived from an EMBL/GenBank/DDBJ whole genome shotgun (WGS) entry which is preliminary data.</text>
</comment>
<dbReference type="PANTHER" id="PTHR31987">
    <property type="entry name" value="GLUTAMINASE A-RELATED"/>
    <property type="match status" value="1"/>
</dbReference>
<dbReference type="InterPro" id="IPR052743">
    <property type="entry name" value="Glutaminase_GtaA"/>
</dbReference>
<dbReference type="EMBL" id="JBFXLT010000018">
    <property type="protein sequence ID" value="KAL2817356.1"/>
    <property type="molecule type" value="Genomic_DNA"/>
</dbReference>
<evidence type="ECO:0000313" key="4">
    <source>
        <dbReference type="EMBL" id="KAL2817356.1"/>
    </source>
</evidence>
<feature type="signal peptide" evidence="1">
    <location>
        <begin position="1"/>
        <end position="17"/>
    </location>
</feature>
<name>A0ABR4HPF7_9EURO</name>
<dbReference type="InterPro" id="IPR032514">
    <property type="entry name" value="GtaA_central"/>
</dbReference>
<proteinExistence type="predicted"/>
<evidence type="ECO:0000259" key="2">
    <source>
        <dbReference type="Pfam" id="PF16335"/>
    </source>
</evidence>
<dbReference type="InterPro" id="IPR008928">
    <property type="entry name" value="6-hairpin_glycosidase_sf"/>
</dbReference>
<feature type="domain" description="Glutaminase A N-terminal" evidence="3">
    <location>
        <begin position="114"/>
        <end position="331"/>
    </location>
</feature>
<dbReference type="InterPro" id="IPR033433">
    <property type="entry name" value="GtaA_N"/>
</dbReference>
<evidence type="ECO:0008006" key="6">
    <source>
        <dbReference type="Google" id="ProtNLM"/>
    </source>
</evidence>
<keyword evidence="5" id="KW-1185">Reference proteome</keyword>
<feature type="chain" id="PRO_5047365160" description="Glutaminase" evidence="1">
    <location>
        <begin position="18"/>
        <end position="721"/>
    </location>
</feature>
<feature type="domain" description="Glutaminase A central" evidence="2">
    <location>
        <begin position="338"/>
        <end position="685"/>
    </location>
</feature>
<dbReference type="Proteomes" id="UP001610334">
    <property type="component" value="Unassembled WGS sequence"/>
</dbReference>
<evidence type="ECO:0000256" key="1">
    <source>
        <dbReference type="SAM" id="SignalP"/>
    </source>
</evidence>
<protein>
    <recommendedName>
        <fullName evidence="6">Glutaminase</fullName>
    </recommendedName>
</protein>
<dbReference type="Pfam" id="PF16335">
    <property type="entry name" value="GtaA_6_Hairpin"/>
    <property type="match status" value="1"/>
</dbReference>
<dbReference type="PANTHER" id="PTHR31987:SF14">
    <property type="entry name" value="PUTATIVE (AFU_ORTHOLOGUE AFUA_6G09910)-RELATED"/>
    <property type="match status" value="1"/>
</dbReference>
<sequence length="721" mass="80352">MYLKFKAILGIISLATAVRSTATSHKREPESIIYRPTRPPSYPLAVRNPYLSAWMPSDQVQMLPYAEPQFWAGQSLTWSVMARVDGQAYSLMSIPSPGAKIQPAVVRSAEYTATHSVFTLEAGSVSFVLDFFSPISPSNYLRQSLPFSYLTVTVSGADGNDIQIYSSIDGRWAGRQQHTACSFHSQGSTLAYALKVENAVSYTEERDMATWGTAILSSRRTAQSKLSFSSGKRGEVRSQFVKDGKLSGRDVTWIPGGIVAFAHDLGTVRGEESVNFAVGYVREDAINYLGKPYTGYYRSQFPDMYEALEHFFDDYPAALLESKIVDAEMTDQATLAGGDKYADIVALSARQAWGGLDLTIPNDSLDTSEVLAFVKELSSDGNLNTVDVIMPAFPIYYVMEPEYIRLLLEPMMRYLVAGRWKQPYVIHDMGKHYPNAIGHDDQKAEPMPIEECGNLMVLVLAYVRATGDSAWADKYIHLLRGYADYLVENSVDIANQLSSNDAAGPLANETNLAIKAAVGLKAFGELSGLNEYSQIGEEHANLFFEQGLGTDQAKSHFVLQYPDKPTSWKTPYNLFPDVLLNLKTFPQAAYQMGNTFFKKVRAEYGVPLDNRQDWAKSDWNMWLAGTFDDMTTRSEFIDDLWAFMSNGKHNWPFSDRYVATSAKGREPGHPILCRARPTVGGHFALVALQGPRCLQTAILRRLKDTLSEEEKIPLDVVREDL</sequence>
<gene>
    <name evidence="4" type="ORF">BJX63DRAFT_110228</name>
</gene>
<organism evidence="4 5">
    <name type="scientific">Aspergillus granulosus</name>
    <dbReference type="NCBI Taxonomy" id="176169"/>
    <lineage>
        <taxon>Eukaryota</taxon>
        <taxon>Fungi</taxon>
        <taxon>Dikarya</taxon>
        <taxon>Ascomycota</taxon>
        <taxon>Pezizomycotina</taxon>
        <taxon>Eurotiomycetes</taxon>
        <taxon>Eurotiomycetidae</taxon>
        <taxon>Eurotiales</taxon>
        <taxon>Aspergillaceae</taxon>
        <taxon>Aspergillus</taxon>
        <taxon>Aspergillus subgen. Nidulantes</taxon>
    </lineage>
</organism>
<dbReference type="SUPFAM" id="SSF48208">
    <property type="entry name" value="Six-hairpin glycosidases"/>
    <property type="match status" value="1"/>
</dbReference>
<evidence type="ECO:0000259" key="3">
    <source>
        <dbReference type="Pfam" id="PF17168"/>
    </source>
</evidence>
<reference evidence="4 5" key="1">
    <citation type="submission" date="2024-07" db="EMBL/GenBank/DDBJ databases">
        <title>Section-level genome sequencing and comparative genomics of Aspergillus sections Usti and Cavernicolus.</title>
        <authorList>
            <consortium name="Lawrence Berkeley National Laboratory"/>
            <person name="Nybo J.L."/>
            <person name="Vesth T.C."/>
            <person name="Theobald S."/>
            <person name="Frisvad J.C."/>
            <person name="Larsen T.O."/>
            <person name="Kjaerboelling I."/>
            <person name="Rothschild-Mancinelli K."/>
            <person name="Lyhne E.K."/>
            <person name="Kogle M.E."/>
            <person name="Barry K."/>
            <person name="Clum A."/>
            <person name="Na H."/>
            <person name="Ledsgaard L."/>
            <person name="Lin J."/>
            <person name="Lipzen A."/>
            <person name="Kuo A."/>
            <person name="Riley R."/>
            <person name="Mondo S."/>
            <person name="Labutti K."/>
            <person name="Haridas S."/>
            <person name="Pangalinan J."/>
            <person name="Salamov A.A."/>
            <person name="Simmons B.A."/>
            <person name="Magnuson J.K."/>
            <person name="Chen J."/>
            <person name="Drula E."/>
            <person name="Henrissat B."/>
            <person name="Wiebenga A."/>
            <person name="Lubbers R.J."/>
            <person name="Gomes A.C."/>
            <person name="Makela M.R."/>
            <person name="Stajich J."/>
            <person name="Grigoriev I.V."/>
            <person name="Mortensen U.H."/>
            <person name="De Vries R.P."/>
            <person name="Baker S.E."/>
            <person name="Andersen M.R."/>
        </authorList>
    </citation>
    <scope>NUCLEOTIDE SEQUENCE [LARGE SCALE GENOMIC DNA]</scope>
    <source>
        <strain evidence="4 5">CBS 588.65</strain>
    </source>
</reference>